<reference evidence="1" key="1">
    <citation type="journal article" date="2014" name="Int. J. Syst. Evol. Microbiol.">
        <title>Complete genome sequence of Corynebacterium casei LMG S-19264T (=DSM 44701T), isolated from a smear-ripened cheese.</title>
        <authorList>
            <consortium name="US DOE Joint Genome Institute (JGI-PGF)"/>
            <person name="Walter F."/>
            <person name="Albersmeier A."/>
            <person name="Kalinowski J."/>
            <person name="Ruckert C."/>
        </authorList>
    </citation>
    <scope>NUCLEOTIDE SEQUENCE</scope>
    <source>
        <strain evidence="1">VKM Ac-2007</strain>
    </source>
</reference>
<organism evidence="1 2">
    <name type="scientific">Streptosporangium carneum</name>
    <dbReference type="NCBI Taxonomy" id="47481"/>
    <lineage>
        <taxon>Bacteria</taxon>
        <taxon>Bacillati</taxon>
        <taxon>Actinomycetota</taxon>
        <taxon>Actinomycetes</taxon>
        <taxon>Streptosporangiales</taxon>
        <taxon>Streptosporangiaceae</taxon>
        <taxon>Streptosporangium</taxon>
    </lineage>
</organism>
<dbReference type="RefSeq" id="WP_271215938.1">
    <property type="nucleotide sequence ID" value="NZ_BAAAVD010000006.1"/>
</dbReference>
<protein>
    <submittedName>
        <fullName evidence="1">Uncharacterized protein</fullName>
    </submittedName>
</protein>
<gene>
    <name evidence="1" type="ORF">GCM10017600_08050</name>
</gene>
<dbReference type="AlphaFoldDB" id="A0A9W6HXV1"/>
<reference evidence="1" key="2">
    <citation type="submission" date="2023-01" db="EMBL/GenBank/DDBJ databases">
        <authorList>
            <person name="Sun Q."/>
            <person name="Evtushenko L."/>
        </authorList>
    </citation>
    <scope>NUCLEOTIDE SEQUENCE</scope>
    <source>
        <strain evidence="1">VKM Ac-2007</strain>
    </source>
</reference>
<proteinExistence type="predicted"/>
<name>A0A9W6HXV1_9ACTN</name>
<sequence length="470" mass="50590">MPEKAPNALLRAWRTANRLTRLEMAERINATPTGIAERLACDEERVRRWETGEVRWPSTFYRLALTQLAGLTPEQLGFSRSIRHETRKAVASVSARNDHPAKANAPAGVPRTVDLVSEGEDEGAMRRREFVGLTGAALFSAVFHQPEPSHDKGLDTDDLAVALLEHSSFTDGPADLASIAAMVAQAKRSYQASHYSQVIAGLPSLIRTLRTACFALDGDEKLRAHVLSAEAHHIAASILLKQENKGLAWLAADRSLLAAHASHSPLAIGSSSRVITRALMDGAHHRVAVSTANTAAARMDADLKQPSGDELSIYGSLLLSGAVAAAQTGNRHVIAELLDEAAQAARRLGYDGNHQWTAFGPTNVLCHRVNIALRLGDAGTAIDHARQIDLDRLPTNERKGTLLIDTAQAFLMCGKHDKALQVLRAAGQIAAEEVTGRPAALRLVRDITVTAPISVRREAREYATSLGVVA</sequence>
<evidence type="ECO:0000313" key="1">
    <source>
        <dbReference type="EMBL" id="GLK07400.1"/>
    </source>
</evidence>
<dbReference type="Proteomes" id="UP001143474">
    <property type="component" value="Unassembled WGS sequence"/>
</dbReference>
<evidence type="ECO:0000313" key="2">
    <source>
        <dbReference type="Proteomes" id="UP001143474"/>
    </source>
</evidence>
<keyword evidence="2" id="KW-1185">Reference proteome</keyword>
<comment type="caution">
    <text evidence="1">The sequence shown here is derived from an EMBL/GenBank/DDBJ whole genome shotgun (WGS) entry which is preliminary data.</text>
</comment>
<accession>A0A9W6HXV1</accession>
<dbReference type="EMBL" id="BSEV01000001">
    <property type="protein sequence ID" value="GLK07400.1"/>
    <property type="molecule type" value="Genomic_DNA"/>
</dbReference>